<evidence type="ECO:0000256" key="1">
    <source>
        <dbReference type="SAM" id="SignalP"/>
    </source>
</evidence>
<dbReference type="RefSeq" id="WP_315728645.1">
    <property type="nucleotide sequence ID" value="NZ_JAVUPU010000015.1"/>
</dbReference>
<accession>A0ABU3QC69</accession>
<organism evidence="2 3">
    <name type="scientific">Sphingosinicella rhizophila</name>
    <dbReference type="NCBI Taxonomy" id="3050082"/>
    <lineage>
        <taxon>Bacteria</taxon>
        <taxon>Pseudomonadati</taxon>
        <taxon>Pseudomonadota</taxon>
        <taxon>Alphaproteobacteria</taxon>
        <taxon>Sphingomonadales</taxon>
        <taxon>Sphingosinicellaceae</taxon>
        <taxon>Sphingosinicella</taxon>
    </lineage>
</organism>
<keyword evidence="1" id="KW-0732">Signal</keyword>
<keyword evidence="3" id="KW-1185">Reference proteome</keyword>
<proteinExistence type="predicted"/>
<sequence length="101" mass="11333">MSRTLLFLFAAFGAAALTPQADARPRDREQDAAFRGTKEGRFIPLRVIESRIIPRMRGFDYLGPELDPGMGLYRLKFMRGAQVIWIDVDARTGQVVGKSGF</sequence>
<dbReference type="Proteomes" id="UP001259572">
    <property type="component" value="Unassembled WGS sequence"/>
</dbReference>
<name>A0ABU3QC69_9SPHN</name>
<feature type="chain" id="PRO_5045292294" description="PepSY domain-containing protein" evidence="1">
    <location>
        <begin position="24"/>
        <end position="101"/>
    </location>
</feature>
<evidence type="ECO:0008006" key="4">
    <source>
        <dbReference type="Google" id="ProtNLM"/>
    </source>
</evidence>
<evidence type="ECO:0000313" key="3">
    <source>
        <dbReference type="Proteomes" id="UP001259572"/>
    </source>
</evidence>
<dbReference type="EMBL" id="JAVUPU010000015">
    <property type="protein sequence ID" value="MDT9600997.1"/>
    <property type="molecule type" value="Genomic_DNA"/>
</dbReference>
<gene>
    <name evidence="2" type="ORF">RQX22_18745</name>
</gene>
<comment type="caution">
    <text evidence="2">The sequence shown here is derived from an EMBL/GenBank/DDBJ whole genome shotgun (WGS) entry which is preliminary data.</text>
</comment>
<feature type="signal peptide" evidence="1">
    <location>
        <begin position="1"/>
        <end position="23"/>
    </location>
</feature>
<evidence type="ECO:0000313" key="2">
    <source>
        <dbReference type="EMBL" id="MDT9600997.1"/>
    </source>
</evidence>
<protein>
    <recommendedName>
        <fullName evidence="4">PepSY domain-containing protein</fullName>
    </recommendedName>
</protein>
<reference evidence="2 3" key="1">
    <citation type="submission" date="2023-05" db="EMBL/GenBank/DDBJ databases">
        <authorList>
            <person name="Guo Y."/>
        </authorList>
    </citation>
    <scope>NUCLEOTIDE SEQUENCE [LARGE SCALE GENOMIC DNA]</scope>
    <source>
        <strain evidence="2 3">GR2756</strain>
    </source>
</reference>